<dbReference type="InterPro" id="IPR006066">
    <property type="entry name" value="NO2/SO3_Rdtase_FeS/sirohaem_BS"/>
</dbReference>
<dbReference type="EC" id="1.8.7.1" evidence="9"/>
<dbReference type="RefSeq" id="WP_055342087.1">
    <property type="nucleotide sequence ID" value="NZ_CDNI01000003.1"/>
</dbReference>
<keyword evidence="3" id="KW-0479">Metal-binding</keyword>
<dbReference type="GO" id="GO:0051539">
    <property type="term" value="F:4 iron, 4 sulfur cluster binding"/>
    <property type="evidence" value="ECO:0007669"/>
    <property type="project" value="UniProtKB-KW"/>
</dbReference>
<keyword evidence="6" id="KW-0411">Iron-sulfur</keyword>
<dbReference type="SUPFAM" id="SSF56014">
    <property type="entry name" value="Nitrite and sulphite reductase 4Fe-4S domain-like"/>
    <property type="match status" value="2"/>
</dbReference>
<evidence type="ECO:0000313" key="9">
    <source>
        <dbReference type="EMBL" id="CEQ03975.1"/>
    </source>
</evidence>
<dbReference type="Pfam" id="PF01077">
    <property type="entry name" value="NIR_SIR"/>
    <property type="match status" value="1"/>
</dbReference>
<feature type="domain" description="Nitrite/sulphite reductase 4Fe-4S" evidence="7">
    <location>
        <begin position="118"/>
        <end position="270"/>
    </location>
</feature>
<sequence length="516" mass="58662">MKSYKQVLLDEIPAFREKGHKFLEKEMSKMDFKHASGGMGVYAQRDGQSFMIRLRVASGILNLEQLKLVQYFSHKYNLEQIHLTTRQAIQLHGLTIDEVCDIMEEGIHKDMYTRGGGGNFPRNVAISPLSGVDPEEAFDVTPYATKVNEHFMSKITTYKLPRKLKVSFSSSPKDAANATINDLGFLAVKKDGKDYFRVFIAGGMGKNPIKGAEFDELVEPKDVLYHVEAMTNLFIEKGNYENKNKARTRYILMEMGEEALIECYKKHLKEVKEKCNLDLDLTPKEYNKKGIESNIKNNRLFSQKQNGLYAVYVHPVNGQLKVSDLDKIIDTVKDMDDIEIRLAMSEGFYIRNLNGEEAKIVLDLTENMTGKYKIEQSTACIGVPICQMGIAESQDTLREIIDYLKEQKYTSDTLPRIHISGCSNSCSTHQVSPIGFAGKKKRVNDKTEDAFELHMGGCVGEDKTKLGKIYGDILRKDVPNFLYDMSKAIENSNLEFYEYLAQNENEVNEIVNKYLV</sequence>
<dbReference type="InterPro" id="IPR036136">
    <property type="entry name" value="Nit/Sulf_reduc_fer-like_dom_sf"/>
</dbReference>
<dbReference type="InterPro" id="IPR005117">
    <property type="entry name" value="NiRdtase/SiRdtase_haem-b_fer"/>
</dbReference>
<evidence type="ECO:0000256" key="5">
    <source>
        <dbReference type="ARBA" id="ARBA00023004"/>
    </source>
</evidence>
<dbReference type="AlphaFoldDB" id="A0A0C7R540"/>
<evidence type="ECO:0000256" key="3">
    <source>
        <dbReference type="ARBA" id="ARBA00022723"/>
    </source>
</evidence>
<gene>
    <name evidence="9" type="primary">sir_2</name>
    <name evidence="9" type="ORF">R28058_17081</name>
</gene>
<evidence type="ECO:0000256" key="1">
    <source>
        <dbReference type="ARBA" id="ARBA00022485"/>
    </source>
</evidence>
<proteinExistence type="predicted"/>
<dbReference type="GO" id="GO:0050311">
    <property type="term" value="F:sulfite reductase (ferredoxin) activity"/>
    <property type="evidence" value="ECO:0007669"/>
    <property type="project" value="UniProtKB-EC"/>
</dbReference>
<dbReference type="InterPro" id="IPR051329">
    <property type="entry name" value="NIR_SIR_4Fe-4S"/>
</dbReference>
<keyword evidence="2" id="KW-0349">Heme</keyword>
<dbReference type="InterPro" id="IPR045854">
    <property type="entry name" value="NO2/SO3_Rdtase_4Fe4S_sf"/>
</dbReference>
<keyword evidence="1" id="KW-0004">4Fe-4S</keyword>
<feature type="domain" description="Nitrite/Sulfite reductase ferredoxin-like" evidence="8">
    <location>
        <begin position="303"/>
        <end position="363"/>
    </location>
</feature>
<dbReference type="InterPro" id="IPR006067">
    <property type="entry name" value="NO2/SO3_Rdtase_4Fe4S_dom"/>
</dbReference>
<evidence type="ECO:0000259" key="7">
    <source>
        <dbReference type="Pfam" id="PF01077"/>
    </source>
</evidence>
<keyword evidence="4 9" id="KW-0560">Oxidoreductase</keyword>
<evidence type="ECO:0000259" key="8">
    <source>
        <dbReference type="Pfam" id="PF03460"/>
    </source>
</evidence>
<dbReference type="PANTHER" id="PTHR32439:SF9">
    <property type="entry name" value="BLR3264 PROTEIN"/>
    <property type="match status" value="1"/>
</dbReference>
<evidence type="ECO:0000256" key="4">
    <source>
        <dbReference type="ARBA" id="ARBA00023002"/>
    </source>
</evidence>
<dbReference type="Pfam" id="PF03460">
    <property type="entry name" value="NIR_SIR_ferr"/>
    <property type="match status" value="2"/>
</dbReference>
<protein>
    <submittedName>
        <fullName evidence="9">Ferredoxin-nitrite reductase</fullName>
        <ecNumber evidence="9">1.8.7.1</ecNumber>
    </submittedName>
</protein>
<dbReference type="GO" id="GO:0020037">
    <property type="term" value="F:heme binding"/>
    <property type="evidence" value="ECO:0007669"/>
    <property type="project" value="InterPro"/>
</dbReference>
<evidence type="ECO:0000256" key="2">
    <source>
        <dbReference type="ARBA" id="ARBA00022617"/>
    </source>
</evidence>
<name>A0A0C7R540_PARSO</name>
<dbReference type="OrthoDB" id="9803707at2"/>
<dbReference type="Proteomes" id="UP000049127">
    <property type="component" value="Unassembled WGS sequence"/>
</dbReference>
<keyword evidence="5" id="KW-0408">Iron</keyword>
<feature type="domain" description="Nitrite/Sulfite reductase ferredoxin-like" evidence="8">
    <location>
        <begin position="42"/>
        <end position="105"/>
    </location>
</feature>
<organism evidence="9 10">
    <name type="scientific">Paraclostridium sordellii</name>
    <name type="common">Clostridium sordellii</name>
    <dbReference type="NCBI Taxonomy" id="1505"/>
    <lineage>
        <taxon>Bacteria</taxon>
        <taxon>Bacillati</taxon>
        <taxon>Bacillota</taxon>
        <taxon>Clostridia</taxon>
        <taxon>Peptostreptococcales</taxon>
        <taxon>Peptostreptococcaceae</taxon>
        <taxon>Paraclostridium</taxon>
    </lineage>
</organism>
<dbReference type="Gene3D" id="3.30.413.10">
    <property type="entry name" value="Sulfite Reductase Hemoprotein, domain 1"/>
    <property type="match status" value="2"/>
</dbReference>
<evidence type="ECO:0000313" key="10">
    <source>
        <dbReference type="Proteomes" id="UP000049127"/>
    </source>
</evidence>
<dbReference type="PANTHER" id="PTHR32439">
    <property type="entry name" value="FERREDOXIN--NITRITE REDUCTASE, CHLOROPLASTIC"/>
    <property type="match status" value="1"/>
</dbReference>
<dbReference type="GO" id="GO:0046872">
    <property type="term" value="F:metal ion binding"/>
    <property type="evidence" value="ECO:0007669"/>
    <property type="project" value="UniProtKB-KW"/>
</dbReference>
<dbReference type="EMBL" id="CEKZ01000003">
    <property type="protein sequence ID" value="CEQ03975.1"/>
    <property type="molecule type" value="Genomic_DNA"/>
</dbReference>
<evidence type="ECO:0000256" key="6">
    <source>
        <dbReference type="ARBA" id="ARBA00023014"/>
    </source>
</evidence>
<dbReference type="PRINTS" id="PR00397">
    <property type="entry name" value="SIROHAEM"/>
</dbReference>
<reference evidence="9 10" key="1">
    <citation type="submission" date="2015-01" db="EMBL/GenBank/DDBJ databases">
        <authorList>
            <person name="Aslett A.Martin."/>
            <person name="De Silva Nishadi"/>
        </authorList>
    </citation>
    <scope>NUCLEOTIDE SEQUENCE [LARGE SCALE GENOMIC DNA]</scope>
    <source>
        <strain evidence="9 10">R28058</strain>
    </source>
</reference>
<dbReference type="SUPFAM" id="SSF55124">
    <property type="entry name" value="Nitrite/Sulfite reductase N-terminal domain-like"/>
    <property type="match status" value="2"/>
</dbReference>
<accession>A0A0C7R540</accession>
<dbReference type="Gene3D" id="3.90.480.10">
    <property type="entry name" value="Sulfite Reductase Hemoprotein,Domain 2"/>
    <property type="match status" value="1"/>
</dbReference>